<proteinExistence type="predicted"/>
<dbReference type="Proteomes" id="UP000184295">
    <property type="component" value="Unassembled WGS sequence"/>
</dbReference>
<organism evidence="1 2">
    <name type="scientific">Ferrithrix thermotolerans DSM 19514</name>
    <dbReference type="NCBI Taxonomy" id="1121881"/>
    <lineage>
        <taxon>Bacteria</taxon>
        <taxon>Bacillati</taxon>
        <taxon>Actinomycetota</taxon>
        <taxon>Acidimicrobiia</taxon>
        <taxon>Acidimicrobiales</taxon>
        <taxon>Acidimicrobiaceae</taxon>
        <taxon>Ferrithrix</taxon>
    </lineage>
</organism>
<sequence>MDHLLYCAFVSGLGGRALDDPFEVNFELLQGFANLYSSIELDGLEMNLILPFSTTTE</sequence>
<gene>
    <name evidence="1" type="ORF">SAMN02745225_00168</name>
</gene>
<reference evidence="2" key="1">
    <citation type="submission" date="2016-11" db="EMBL/GenBank/DDBJ databases">
        <authorList>
            <person name="Varghese N."/>
            <person name="Submissions S."/>
        </authorList>
    </citation>
    <scope>NUCLEOTIDE SEQUENCE [LARGE SCALE GENOMIC DNA]</scope>
    <source>
        <strain evidence="2">DSM 19514</strain>
    </source>
</reference>
<name>A0A1M4SAI3_9ACTN</name>
<protein>
    <submittedName>
        <fullName evidence="1">Uncharacterized protein</fullName>
    </submittedName>
</protein>
<keyword evidence="2" id="KW-1185">Reference proteome</keyword>
<evidence type="ECO:0000313" key="2">
    <source>
        <dbReference type="Proteomes" id="UP000184295"/>
    </source>
</evidence>
<dbReference type="AlphaFoldDB" id="A0A1M4SAI3"/>
<evidence type="ECO:0000313" key="1">
    <source>
        <dbReference type="EMBL" id="SHE29178.1"/>
    </source>
</evidence>
<dbReference type="EMBL" id="FQUL01000002">
    <property type="protein sequence ID" value="SHE29178.1"/>
    <property type="molecule type" value="Genomic_DNA"/>
</dbReference>
<accession>A0A1M4SAI3</accession>